<feature type="domain" description="Thiamine phosphate synthase/TenI" evidence="3">
    <location>
        <begin position="19"/>
        <end position="186"/>
    </location>
</feature>
<dbReference type="SUPFAM" id="SSF51391">
    <property type="entry name" value="Thiamin phosphate synthase"/>
    <property type="match status" value="1"/>
</dbReference>
<protein>
    <submittedName>
        <fullName evidence="4">Thiamine phosphate synthase</fullName>
    </submittedName>
</protein>
<dbReference type="InterPro" id="IPR022998">
    <property type="entry name" value="ThiamineP_synth_TenI"/>
</dbReference>
<dbReference type="Pfam" id="PF02581">
    <property type="entry name" value="TMP-TENI"/>
    <property type="match status" value="1"/>
</dbReference>
<gene>
    <name evidence="4" type="ORF">DN745_18275</name>
</gene>
<evidence type="ECO:0000313" key="4">
    <source>
        <dbReference type="EMBL" id="AWV91166.1"/>
    </source>
</evidence>
<dbReference type="Proteomes" id="UP000249799">
    <property type="component" value="Chromosome"/>
</dbReference>
<sequence>MEYSRLYLIFDIPQAQADLPALRATFEAVLAGGARMIQLRAKQLSGEDFREVAEELVPLANSAGAQVFINTRAAIAHELGVAGIHRPARGPAVAELKEGGLRVGVSTHSLGEALAAEKEGADFVTFSPIFESASKPGYGPALGLERLGDLCATLSIPVYALAGVTPENAQDCREVGAFGVAVMGGILSAQDPSEATRRYLEILGAP</sequence>
<evidence type="ECO:0000259" key="3">
    <source>
        <dbReference type="Pfam" id="PF02581"/>
    </source>
</evidence>
<dbReference type="GO" id="GO:0009228">
    <property type="term" value="P:thiamine biosynthetic process"/>
    <property type="evidence" value="ECO:0007669"/>
    <property type="project" value="UniProtKB-KW"/>
</dbReference>
<dbReference type="Gene3D" id="3.20.20.70">
    <property type="entry name" value="Aldolase class I"/>
    <property type="match status" value="1"/>
</dbReference>
<keyword evidence="5" id="KW-1185">Reference proteome</keyword>
<keyword evidence="2" id="KW-0784">Thiamine biosynthesis</keyword>
<dbReference type="AlphaFoldDB" id="A0A2Z4FR99"/>
<accession>A0A2Z4FR99</accession>
<dbReference type="EMBL" id="CP030032">
    <property type="protein sequence ID" value="AWV91166.1"/>
    <property type="molecule type" value="Genomic_DNA"/>
</dbReference>
<dbReference type="OrthoDB" id="9810880at2"/>
<organism evidence="4 5">
    <name type="scientific">Bradymonas sediminis</name>
    <dbReference type="NCBI Taxonomy" id="1548548"/>
    <lineage>
        <taxon>Bacteria</taxon>
        <taxon>Deltaproteobacteria</taxon>
        <taxon>Bradymonadales</taxon>
        <taxon>Bradymonadaceae</taxon>
        <taxon>Bradymonas</taxon>
    </lineage>
</organism>
<dbReference type="PANTHER" id="PTHR20857:SF15">
    <property type="entry name" value="THIAMINE-PHOSPHATE SYNTHASE"/>
    <property type="match status" value="1"/>
</dbReference>
<dbReference type="InterPro" id="IPR013785">
    <property type="entry name" value="Aldolase_TIM"/>
</dbReference>
<dbReference type="PANTHER" id="PTHR20857">
    <property type="entry name" value="THIAMINE-PHOSPHATE PYROPHOSPHORYLASE"/>
    <property type="match status" value="1"/>
</dbReference>
<dbReference type="KEGG" id="bsed:DN745_18275"/>
<reference evidence="4 5" key="1">
    <citation type="submission" date="2018-06" db="EMBL/GenBank/DDBJ databases">
        <title>Lujinxingia sediminis gen. nov. sp. nov., a new facultative anaerobic member of the class Deltaproteobacteria, and proposal of Lujinxingaceae fam. nov.</title>
        <authorList>
            <person name="Guo L.-Y."/>
            <person name="Li C.-M."/>
            <person name="Wang S."/>
            <person name="Du Z.-J."/>
        </authorList>
    </citation>
    <scope>NUCLEOTIDE SEQUENCE [LARGE SCALE GENOMIC DNA]</scope>
    <source>
        <strain evidence="4 5">FA350</strain>
    </source>
</reference>
<dbReference type="InterPro" id="IPR036206">
    <property type="entry name" value="ThiamineP_synth_sf"/>
</dbReference>
<evidence type="ECO:0000256" key="1">
    <source>
        <dbReference type="ARBA" id="ARBA00004948"/>
    </source>
</evidence>
<name>A0A2Z4FR99_9DELT</name>
<proteinExistence type="predicted"/>
<dbReference type="RefSeq" id="WP_111337186.1">
    <property type="nucleotide sequence ID" value="NZ_CP030032.1"/>
</dbReference>
<evidence type="ECO:0000313" key="5">
    <source>
        <dbReference type="Proteomes" id="UP000249799"/>
    </source>
</evidence>
<dbReference type="CDD" id="cd00564">
    <property type="entry name" value="TMP_TenI"/>
    <property type="match status" value="1"/>
</dbReference>
<evidence type="ECO:0000256" key="2">
    <source>
        <dbReference type="ARBA" id="ARBA00022977"/>
    </source>
</evidence>
<comment type="pathway">
    <text evidence="1">Cofactor biosynthesis; thiamine diphosphate biosynthesis.</text>
</comment>
<dbReference type="GO" id="GO:0004789">
    <property type="term" value="F:thiamine-phosphate diphosphorylase activity"/>
    <property type="evidence" value="ECO:0007669"/>
    <property type="project" value="TreeGrafter"/>
</dbReference>
<dbReference type="GO" id="GO:0005737">
    <property type="term" value="C:cytoplasm"/>
    <property type="evidence" value="ECO:0007669"/>
    <property type="project" value="TreeGrafter"/>
</dbReference>